<name>K2NSH5_9HYPH</name>
<dbReference type="InterPro" id="IPR014710">
    <property type="entry name" value="RmlC-like_jellyroll"/>
</dbReference>
<dbReference type="eggNOG" id="COG0662">
    <property type="taxonomic scope" value="Bacteria"/>
</dbReference>
<reference evidence="2 3" key="1">
    <citation type="journal article" date="2012" name="J. Bacteriol.">
        <title>Genome Sequence of Nitratireductor indicus Type Strain C115.</title>
        <authorList>
            <person name="Lai Q."/>
            <person name="Li G."/>
            <person name="Yu Z."/>
            <person name="Shao Z."/>
        </authorList>
    </citation>
    <scope>NUCLEOTIDE SEQUENCE [LARGE SCALE GENOMIC DNA]</scope>
    <source>
        <strain evidence="2 3">C115</strain>
    </source>
</reference>
<dbReference type="EMBL" id="AMSI01000007">
    <property type="protein sequence ID" value="EKF42285.1"/>
    <property type="molecule type" value="Genomic_DNA"/>
</dbReference>
<comment type="caution">
    <text evidence="2">The sequence shown here is derived from an EMBL/GenBank/DDBJ whole genome shotgun (WGS) entry which is preliminary data.</text>
</comment>
<dbReference type="PANTHER" id="PTHR43346:SF1">
    <property type="entry name" value="QUERCETIN 2,3-DIOXYGENASE-RELATED"/>
    <property type="match status" value="1"/>
</dbReference>
<dbReference type="SUPFAM" id="SSF51182">
    <property type="entry name" value="RmlC-like cupins"/>
    <property type="match status" value="1"/>
</dbReference>
<sequence>MEHIMRGFVDDIEELTEGNTDFRRVLYTARNMQLVLMALQPGEEIGEEVHDDGDQFFRVEDGEGEILIDGNVSRIRADMAMIVPAGARHNVKNTGNEPLKLYTIYSPPEHVDGVVHPTKAEADAAHEHFDGKTTE</sequence>
<dbReference type="InterPro" id="IPR013096">
    <property type="entry name" value="Cupin_2"/>
</dbReference>
<gene>
    <name evidence="2" type="ORF">NA8A_12070</name>
</gene>
<evidence type="ECO:0000313" key="3">
    <source>
        <dbReference type="Proteomes" id="UP000007374"/>
    </source>
</evidence>
<dbReference type="InterPro" id="IPR052538">
    <property type="entry name" value="Flavonoid_dioxygenase-like"/>
</dbReference>
<evidence type="ECO:0000313" key="2">
    <source>
        <dbReference type="EMBL" id="EKF42285.1"/>
    </source>
</evidence>
<organism evidence="2 3">
    <name type="scientific">Nitratireductor indicus C115</name>
    <dbReference type="NCBI Taxonomy" id="1231190"/>
    <lineage>
        <taxon>Bacteria</taxon>
        <taxon>Pseudomonadati</taxon>
        <taxon>Pseudomonadota</taxon>
        <taxon>Alphaproteobacteria</taxon>
        <taxon>Hyphomicrobiales</taxon>
        <taxon>Phyllobacteriaceae</taxon>
        <taxon>Nitratireductor</taxon>
    </lineage>
</organism>
<dbReference type="AlphaFoldDB" id="K2NSH5"/>
<keyword evidence="3" id="KW-1185">Reference proteome</keyword>
<dbReference type="STRING" id="721133.SAMN05216176_10785"/>
<dbReference type="Proteomes" id="UP000007374">
    <property type="component" value="Unassembled WGS sequence"/>
</dbReference>
<protein>
    <recommendedName>
        <fullName evidence="1">Cupin type-2 domain-containing protein</fullName>
    </recommendedName>
</protein>
<dbReference type="RefSeq" id="WP_009450578.1">
    <property type="nucleotide sequence ID" value="NZ_AMSI01000007.1"/>
</dbReference>
<dbReference type="PANTHER" id="PTHR43346">
    <property type="entry name" value="LIGAND BINDING DOMAIN PROTEIN, PUTATIVE (AFU_ORTHOLOGUE AFUA_6G14370)-RELATED"/>
    <property type="match status" value="1"/>
</dbReference>
<feature type="domain" description="Cupin type-2" evidence="1">
    <location>
        <begin position="36"/>
        <end position="105"/>
    </location>
</feature>
<dbReference type="InterPro" id="IPR011051">
    <property type="entry name" value="RmlC_Cupin_sf"/>
</dbReference>
<dbReference type="PATRIC" id="fig|1231190.3.peg.2515"/>
<dbReference type="Gene3D" id="2.60.120.10">
    <property type="entry name" value="Jelly Rolls"/>
    <property type="match status" value="1"/>
</dbReference>
<dbReference type="CDD" id="cd02223">
    <property type="entry name" value="cupin_Bh2720-like"/>
    <property type="match status" value="1"/>
</dbReference>
<accession>K2NSH5</accession>
<evidence type="ECO:0000259" key="1">
    <source>
        <dbReference type="Pfam" id="PF07883"/>
    </source>
</evidence>
<proteinExistence type="predicted"/>
<dbReference type="Pfam" id="PF07883">
    <property type="entry name" value="Cupin_2"/>
    <property type="match status" value="1"/>
</dbReference>